<evidence type="ECO:0000256" key="1">
    <source>
        <dbReference type="ARBA" id="ARBA00000085"/>
    </source>
</evidence>
<evidence type="ECO:0000256" key="3">
    <source>
        <dbReference type="ARBA" id="ARBA00022553"/>
    </source>
</evidence>
<feature type="transmembrane region" description="Helical" evidence="4">
    <location>
        <begin position="152"/>
        <end position="169"/>
    </location>
</feature>
<dbReference type="PROSITE" id="PS50109">
    <property type="entry name" value="HIS_KIN"/>
    <property type="match status" value="1"/>
</dbReference>
<sequence length="456" mass="51509">MTNTENTRTLHRRAPRWLRLGWWFLKRSWQRFETAIFTRARYSEPKMRWMGALGVFGFPAYWFIWAKLLPQPYESLGLRLFGSALFLPLFLVRRWPNKLRAWLPLYWYLAMTFALPFFFSYMLLQNGANVAWLLSHLCSVFLMVMLFDMWSFLVTNIVGTLLALTLYLLSPATPFATDPLLFYSPVWGFAILSGSIFSLSHSMSNQARIDAIIAASNNIAHELRTPLASVRIATQAVHRFLPLLAESHRQASEAGLPVPELRDSQLGRLSKAMDTIGGEVEHANTVIDMLLVAARPIGEVQFEKVSARECVNEAFERYPFGSQHERSRVAVDTAADFEFVGSRLLVVHVLFNLIKNALFHTGRAGKGTITLSVHADALGRRITCYDSGPGIPPDVLPHIFERFYSSAADYSTGLGVGLAFTRSALERMGASVYCQSTFGEFTEFTLTFPHVLENNT</sequence>
<dbReference type="CDD" id="cd00075">
    <property type="entry name" value="HATPase"/>
    <property type="match status" value="1"/>
</dbReference>
<keyword evidence="3" id="KW-0597">Phosphoprotein</keyword>
<keyword evidence="6" id="KW-0808">Transferase</keyword>
<dbReference type="GO" id="GO:0000155">
    <property type="term" value="F:phosphorelay sensor kinase activity"/>
    <property type="evidence" value="ECO:0007669"/>
    <property type="project" value="InterPro"/>
</dbReference>
<name>A0A9X3YIZ7_9GAMM</name>
<gene>
    <name evidence="6" type="ORF">OD750_007605</name>
</gene>
<accession>A0A9X3YIZ7</accession>
<reference evidence="6" key="1">
    <citation type="submission" date="2023-02" db="EMBL/GenBank/DDBJ databases">
        <title>Tahibacter soli sp. nov. isolated from soil.</title>
        <authorList>
            <person name="Baek J.H."/>
            <person name="Lee J.K."/>
            <person name="Choi D.G."/>
            <person name="Jeon C.O."/>
        </authorList>
    </citation>
    <scope>NUCLEOTIDE SEQUENCE</scope>
    <source>
        <strain evidence="6">BL</strain>
    </source>
</reference>
<dbReference type="InterPro" id="IPR036890">
    <property type="entry name" value="HATPase_C_sf"/>
</dbReference>
<dbReference type="Gene3D" id="1.10.287.130">
    <property type="match status" value="1"/>
</dbReference>
<dbReference type="InterPro" id="IPR003661">
    <property type="entry name" value="HisK_dim/P_dom"/>
</dbReference>
<keyword evidence="4" id="KW-0812">Transmembrane</keyword>
<dbReference type="RefSeq" id="WP_263543926.1">
    <property type="nucleotide sequence ID" value="NZ_JAOVZO020000008.1"/>
</dbReference>
<dbReference type="EMBL" id="JAOVZO020000008">
    <property type="protein sequence ID" value="MDC8012409.1"/>
    <property type="molecule type" value="Genomic_DNA"/>
</dbReference>
<dbReference type="InterPro" id="IPR004358">
    <property type="entry name" value="Sig_transdc_His_kin-like_C"/>
</dbReference>
<comment type="catalytic activity">
    <reaction evidence="1">
        <text>ATP + protein L-histidine = ADP + protein N-phospho-L-histidine.</text>
        <dbReference type="EC" id="2.7.13.3"/>
    </reaction>
</comment>
<dbReference type="Pfam" id="PF02518">
    <property type="entry name" value="HATPase_c"/>
    <property type="match status" value="1"/>
</dbReference>
<keyword evidence="6" id="KW-0418">Kinase</keyword>
<dbReference type="EC" id="2.7.13.3" evidence="2"/>
<protein>
    <recommendedName>
        <fullName evidence="2">histidine kinase</fullName>
        <ecNumber evidence="2">2.7.13.3</ecNumber>
    </recommendedName>
</protein>
<keyword evidence="4" id="KW-1133">Transmembrane helix</keyword>
<proteinExistence type="predicted"/>
<dbReference type="SUPFAM" id="SSF47384">
    <property type="entry name" value="Homodimeric domain of signal transducing histidine kinase"/>
    <property type="match status" value="1"/>
</dbReference>
<feature type="transmembrane region" description="Helical" evidence="4">
    <location>
        <begin position="181"/>
        <end position="199"/>
    </location>
</feature>
<evidence type="ECO:0000256" key="2">
    <source>
        <dbReference type="ARBA" id="ARBA00012438"/>
    </source>
</evidence>
<dbReference type="InterPro" id="IPR005467">
    <property type="entry name" value="His_kinase_dom"/>
</dbReference>
<evidence type="ECO:0000256" key="4">
    <source>
        <dbReference type="SAM" id="Phobius"/>
    </source>
</evidence>
<comment type="caution">
    <text evidence="6">The sequence shown here is derived from an EMBL/GenBank/DDBJ whole genome shotgun (WGS) entry which is preliminary data.</text>
</comment>
<dbReference type="InterPro" id="IPR003594">
    <property type="entry name" value="HATPase_dom"/>
</dbReference>
<keyword evidence="7" id="KW-1185">Reference proteome</keyword>
<dbReference type="CDD" id="cd00082">
    <property type="entry name" value="HisKA"/>
    <property type="match status" value="1"/>
</dbReference>
<dbReference type="PANTHER" id="PTHR43547:SF2">
    <property type="entry name" value="HYBRID SIGNAL TRANSDUCTION HISTIDINE KINASE C"/>
    <property type="match status" value="1"/>
</dbReference>
<dbReference type="Gene3D" id="3.30.565.10">
    <property type="entry name" value="Histidine kinase-like ATPase, C-terminal domain"/>
    <property type="match status" value="1"/>
</dbReference>
<organism evidence="6 7">
    <name type="scientific">Tahibacter soli</name>
    <dbReference type="NCBI Taxonomy" id="2983605"/>
    <lineage>
        <taxon>Bacteria</taxon>
        <taxon>Pseudomonadati</taxon>
        <taxon>Pseudomonadota</taxon>
        <taxon>Gammaproteobacteria</taxon>
        <taxon>Lysobacterales</taxon>
        <taxon>Rhodanobacteraceae</taxon>
        <taxon>Tahibacter</taxon>
    </lineage>
</organism>
<feature type="transmembrane region" description="Helical" evidence="4">
    <location>
        <begin position="76"/>
        <end position="93"/>
    </location>
</feature>
<dbReference type="PANTHER" id="PTHR43547">
    <property type="entry name" value="TWO-COMPONENT HISTIDINE KINASE"/>
    <property type="match status" value="1"/>
</dbReference>
<dbReference type="PRINTS" id="PR00344">
    <property type="entry name" value="BCTRLSENSOR"/>
</dbReference>
<evidence type="ECO:0000313" key="6">
    <source>
        <dbReference type="EMBL" id="MDC8012409.1"/>
    </source>
</evidence>
<feature type="transmembrane region" description="Helical" evidence="4">
    <location>
        <begin position="47"/>
        <end position="64"/>
    </location>
</feature>
<evidence type="ECO:0000259" key="5">
    <source>
        <dbReference type="PROSITE" id="PS50109"/>
    </source>
</evidence>
<evidence type="ECO:0000313" key="7">
    <source>
        <dbReference type="Proteomes" id="UP001139971"/>
    </source>
</evidence>
<dbReference type="Proteomes" id="UP001139971">
    <property type="component" value="Unassembled WGS sequence"/>
</dbReference>
<feature type="transmembrane region" description="Helical" evidence="4">
    <location>
        <begin position="105"/>
        <end position="124"/>
    </location>
</feature>
<dbReference type="SMART" id="SM00387">
    <property type="entry name" value="HATPase_c"/>
    <property type="match status" value="1"/>
</dbReference>
<keyword evidence="4" id="KW-0472">Membrane</keyword>
<dbReference type="InterPro" id="IPR036097">
    <property type="entry name" value="HisK_dim/P_sf"/>
</dbReference>
<feature type="transmembrane region" description="Helical" evidence="4">
    <location>
        <begin position="130"/>
        <end position="147"/>
    </location>
</feature>
<feature type="domain" description="Histidine kinase" evidence="5">
    <location>
        <begin position="218"/>
        <end position="452"/>
    </location>
</feature>
<dbReference type="SUPFAM" id="SSF55874">
    <property type="entry name" value="ATPase domain of HSP90 chaperone/DNA topoisomerase II/histidine kinase"/>
    <property type="match status" value="1"/>
</dbReference>
<dbReference type="AlphaFoldDB" id="A0A9X3YIZ7"/>